<dbReference type="PANTHER" id="PTHR46333">
    <property type="entry name" value="CYTOKINESIS PROTEIN 3"/>
    <property type="match status" value="1"/>
</dbReference>
<evidence type="ECO:0000259" key="2">
    <source>
        <dbReference type="SMART" id="SM00460"/>
    </source>
</evidence>
<evidence type="ECO:0000313" key="4">
    <source>
        <dbReference type="Proteomes" id="UP000243797"/>
    </source>
</evidence>
<name>A0A2K1QV55_9PEZI</name>
<dbReference type="EMBL" id="NKHZ01000036">
    <property type="protein sequence ID" value="PNS18948.1"/>
    <property type="molecule type" value="Genomic_DNA"/>
</dbReference>
<feature type="compositionally biased region" description="Polar residues" evidence="1">
    <location>
        <begin position="102"/>
        <end position="123"/>
    </location>
</feature>
<dbReference type="InterPro" id="IPR038765">
    <property type="entry name" value="Papain-like_cys_pep_sf"/>
</dbReference>
<evidence type="ECO:0000313" key="3">
    <source>
        <dbReference type="EMBL" id="PNS18948.1"/>
    </source>
</evidence>
<dbReference type="Proteomes" id="UP000243797">
    <property type="component" value="Unassembled WGS sequence"/>
</dbReference>
<protein>
    <submittedName>
        <fullName evidence="3">Cytokinesis protein 3</fullName>
    </submittedName>
</protein>
<feature type="domain" description="Transglutaminase-like" evidence="2">
    <location>
        <begin position="387"/>
        <end position="459"/>
    </location>
</feature>
<dbReference type="Pfam" id="PF01841">
    <property type="entry name" value="Transglut_core"/>
    <property type="match status" value="1"/>
</dbReference>
<feature type="region of interest" description="Disordered" evidence="1">
    <location>
        <begin position="20"/>
        <end position="281"/>
    </location>
</feature>
<comment type="caution">
    <text evidence="3">The sequence shown here is derived from an EMBL/GenBank/DDBJ whole genome shotgun (WGS) entry which is preliminary data.</text>
</comment>
<dbReference type="OrthoDB" id="6129702at2759"/>
<dbReference type="InterPro" id="IPR052557">
    <property type="entry name" value="CAP/Cytokinesis_protein"/>
</dbReference>
<evidence type="ECO:0000256" key="1">
    <source>
        <dbReference type="SAM" id="MobiDB-lite"/>
    </source>
</evidence>
<gene>
    <name evidence="3" type="ORF">CAC42_6043</name>
</gene>
<organism evidence="3 4">
    <name type="scientific">Sphaceloma murrayae</name>
    <dbReference type="NCBI Taxonomy" id="2082308"/>
    <lineage>
        <taxon>Eukaryota</taxon>
        <taxon>Fungi</taxon>
        <taxon>Dikarya</taxon>
        <taxon>Ascomycota</taxon>
        <taxon>Pezizomycotina</taxon>
        <taxon>Dothideomycetes</taxon>
        <taxon>Dothideomycetidae</taxon>
        <taxon>Myriangiales</taxon>
        <taxon>Elsinoaceae</taxon>
        <taxon>Sphaceloma</taxon>
    </lineage>
</organism>
<dbReference type="AlphaFoldDB" id="A0A2K1QV55"/>
<dbReference type="InterPro" id="IPR002931">
    <property type="entry name" value="Transglutaminase-like"/>
</dbReference>
<dbReference type="InParanoid" id="A0A2K1QV55"/>
<feature type="compositionally biased region" description="Polar residues" evidence="1">
    <location>
        <begin position="185"/>
        <end position="200"/>
    </location>
</feature>
<feature type="compositionally biased region" description="Low complexity" evidence="1">
    <location>
        <begin position="150"/>
        <end position="161"/>
    </location>
</feature>
<accession>A0A2K1QV55</accession>
<keyword evidence="4" id="KW-1185">Reference proteome</keyword>
<dbReference type="SUPFAM" id="SSF54001">
    <property type="entry name" value="Cysteine proteinases"/>
    <property type="match status" value="1"/>
</dbReference>
<sequence length="662" mass="70430">MATGGGNTSIAARIAALNLGQVGQNPPPSSPSYGEAINGAKPKPPPPALPQRRPGIPNSQSATTLRVFGKSSPEIGNQPAAAAPVVQEGRPPPALPPRRPTNHATSLPSQRPSETSSVESRPTPQRLGRQDSRESIASTKSGFSVASNKSGTSTRTTSSGSVYTIRAPAFGSASLPPLPPKRESTGGNIPTLSSTQSAPTLPSRPSLPQRPGTATGPEETKKRLEPPPPRKSALAQGFGFNEKAPCLPAKRPTADPPSSTINGDSPNSSSPPPIPKSSRPDLATLQASKPTLNGIANKTATGAPNASTQPSCLLCRDFTSPDTHAARFPRQSIPSQDPSWLANQLCSPFPSPTEKARAIFTWLHHNIAYNTTAFFAGNIQPSTPSSTISSGLAVCEGYAALFANLATHAGLQSRVISGHGKGYGYAPTEPGRPLPPYEMCHAWNVVLIDEGWKLLDACWGAGSLDCGTREYKKGFNASQFTMTNEDFGRSHFPDDRVSFYRVDGRCPGWEEYLLGEGGRGDGPRRFGGFTVEEGFKEGSFEPGTATVSLGMEAGKGMTRFSFTRVCAHWDPVRNGRGRPYCYVLLREGAERKKMLPFENNGWAWWVDVPARELGQVGDKVKVAAINSFDGGDGRGVTADLFKQKEGRVGMGWGYVCEWDLVA</sequence>
<proteinExistence type="predicted"/>
<dbReference type="GO" id="GO:0005737">
    <property type="term" value="C:cytoplasm"/>
    <property type="evidence" value="ECO:0007669"/>
    <property type="project" value="TreeGrafter"/>
</dbReference>
<dbReference type="SMART" id="SM00460">
    <property type="entry name" value="TGc"/>
    <property type="match status" value="1"/>
</dbReference>
<reference evidence="3 4" key="1">
    <citation type="submission" date="2017-06" db="EMBL/GenBank/DDBJ databases">
        <title>Draft genome sequence of a variant of Elsinoe murrayae.</title>
        <authorList>
            <person name="Cheng Q."/>
        </authorList>
    </citation>
    <scope>NUCLEOTIDE SEQUENCE [LARGE SCALE GENOMIC DNA]</scope>
    <source>
        <strain evidence="3 4">CQ-2017a</strain>
    </source>
</reference>
<dbReference type="STRING" id="2082308.A0A2K1QV55"/>
<dbReference type="PANTHER" id="PTHR46333:SF5">
    <property type="entry name" value="TRANSGLUTAMINASE-LIKE DOMAIN-CONTAINING PROTEIN"/>
    <property type="match status" value="1"/>
</dbReference>
<feature type="compositionally biased region" description="Polar residues" evidence="1">
    <location>
        <begin position="135"/>
        <end position="149"/>
    </location>
</feature>
<dbReference type="Gene3D" id="3.10.620.30">
    <property type="match status" value="1"/>
</dbReference>
<feature type="compositionally biased region" description="Pro residues" evidence="1">
    <location>
        <begin position="90"/>
        <end position="99"/>
    </location>
</feature>